<comment type="caution">
    <text evidence="2">The sequence shown here is derived from an EMBL/GenBank/DDBJ whole genome shotgun (WGS) entry which is preliminary data.</text>
</comment>
<protein>
    <submittedName>
        <fullName evidence="2">Uncharacterized protein</fullName>
    </submittedName>
</protein>
<keyword evidence="1" id="KW-0472">Membrane</keyword>
<organism evidence="2 3">
    <name type="scientific">Candidatus Roizmanbacteria bacterium RIFCSPLOWO2_01_FULL_41_22</name>
    <dbReference type="NCBI Taxonomy" id="1802067"/>
    <lineage>
        <taxon>Bacteria</taxon>
        <taxon>Candidatus Roizmaniibacteriota</taxon>
    </lineage>
</organism>
<feature type="transmembrane region" description="Helical" evidence="1">
    <location>
        <begin position="289"/>
        <end position="308"/>
    </location>
</feature>
<keyword evidence="1" id="KW-0812">Transmembrane</keyword>
<dbReference type="AlphaFoldDB" id="A0A1F7J646"/>
<sequence length="311" mass="33856">MNKALFSSLIIVFLTLLIILTGRPVLAQSVSLTLKPAVYEFLIQPGKTIILQYQLSNLDDPVNGLITVKPLAPQAATGDLQIASETGANIAIIGDSRLPFEKPVILTKGETITFQITLQLADQVKEKDYYYGVIFQTQPQPAREGTATINVRAATTSLLVLHVTRTGDLEKNIHLASVDIKSNFKLKLLGKNYAVVDVFAPIPLVLTVQNAGKNAGPVHGAVELSTWFRQKQSYAISSETIYADSQKTLNLIIPPRLPGLYRIDARLVGGKTGSVEQSTVSVLVLPLKLLIFLSAGFVIGLAVFFYFLHTN</sequence>
<gene>
    <name evidence="2" type="ORF">A2966_03935</name>
</gene>
<keyword evidence="1" id="KW-1133">Transmembrane helix</keyword>
<name>A0A1F7J646_9BACT</name>
<evidence type="ECO:0000313" key="2">
    <source>
        <dbReference type="EMBL" id="OGK51087.1"/>
    </source>
</evidence>
<dbReference type="EMBL" id="MGAR01000036">
    <property type="protein sequence ID" value="OGK51087.1"/>
    <property type="molecule type" value="Genomic_DNA"/>
</dbReference>
<proteinExistence type="predicted"/>
<evidence type="ECO:0000313" key="3">
    <source>
        <dbReference type="Proteomes" id="UP000176480"/>
    </source>
</evidence>
<accession>A0A1F7J646</accession>
<reference evidence="2 3" key="1">
    <citation type="journal article" date="2016" name="Nat. Commun.">
        <title>Thousands of microbial genomes shed light on interconnected biogeochemical processes in an aquifer system.</title>
        <authorList>
            <person name="Anantharaman K."/>
            <person name="Brown C.T."/>
            <person name="Hug L.A."/>
            <person name="Sharon I."/>
            <person name="Castelle C.J."/>
            <person name="Probst A.J."/>
            <person name="Thomas B.C."/>
            <person name="Singh A."/>
            <person name="Wilkins M.J."/>
            <person name="Karaoz U."/>
            <person name="Brodie E.L."/>
            <person name="Williams K.H."/>
            <person name="Hubbard S.S."/>
            <person name="Banfield J.F."/>
        </authorList>
    </citation>
    <scope>NUCLEOTIDE SEQUENCE [LARGE SCALE GENOMIC DNA]</scope>
</reference>
<dbReference type="Proteomes" id="UP000176480">
    <property type="component" value="Unassembled WGS sequence"/>
</dbReference>
<dbReference type="STRING" id="1802067.A2966_03935"/>
<evidence type="ECO:0000256" key="1">
    <source>
        <dbReference type="SAM" id="Phobius"/>
    </source>
</evidence>